<dbReference type="EMBL" id="PJQL01001198">
    <property type="protein sequence ID" value="RCH89961.1"/>
    <property type="molecule type" value="Genomic_DNA"/>
</dbReference>
<comment type="similarity">
    <text evidence="5">In the N-terminal section; belongs to the lycopene beta-cyclase family.</text>
</comment>
<dbReference type="AlphaFoldDB" id="A0A367JJT1"/>
<dbReference type="UniPathway" id="UPA00802"/>
<dbReference type="UniPathway" id="UPA00799">
    <property type="reaction ID" value="UER00773"/>
</dbReference>
<protein>
    <recommendedName>
        <fullName evidence="9">Bifunctional lycopene cyclase/phytoene synthase</fullName>
        <ecNumber evidence="8">2.5.1.32</ecNumber>
        <ecNumber evidence="7">5.5.1.19</ecNumber>
    </recommendedName>
</protein>
<keyword evidence="14 19" id="KW-0472">Membrane</keyword>
<reference evidence="20 21" key="1">
    <citation type="journal article" date="2018" name="G3 (Bethesda)">
        <title>Phylogenetic and Phylogenomic Definition of Rhizopus Species.</title>
        <authorList>
            <person name="Gryganskyi A.P."/>
            <person name="Golan J."/>
            <person name="Dolatabadi S."/>
            <person name="Mondo S."/>
            <person name="Robb S."/>
            <person name="Idnurm A."/>
            <person name="Muszewska A."/>
            <person name="Steczkiewicz K."/>
            <person name="Masonjones S."/>
            <person name="Liao H.L."/>
            <person name="Gajdeczka M.T."/>
            <person name="Anike F."/>
            <person name="Vuek A."/>
            <person name="Anishchenko I.M."/>
            <person name="Voigt K."/>
            <person name="de Hoog G.S."/>
            <person name="Smith M.E."/>
            <person name="Heitman J."/>
            <person name="Vilgalys R."/>
            <person name="Stajich J.E."/>
        </authorList>
    </citation>
    <scope>NUCLEOTIDE SEQUENCE [LARGE SCALE GENOMIC DNA]</scope>
    <source>
        <strain evidence="20 21">CBS 357.93</strain>
    </source>
</reference>
<comment type="subcellular location">
    <subcellularLocation>
        <location evidence="2">Membrane</location>
        <topology evidence="2">Multi-pass membrane protein</topology>
    </subcellularLocation>
</comment>
<comment type="pathway">
    <text evidence="4">Carotenoid biosynthesis; phytoene biosynthesis; all-trans-phytoene from geranylgeranyl diphosphate: step 1/1.</text>
</comment>
<dbReference type="InterPro" id="IPR002060">
    <property type="entry name" value="Squ/phyt_synthse"/>
</dbReference>
<evidence type="ECO:0000256" key="12">
    <source>
        <dbReference type="ARBA" id="ARBA00022746"/>
    </source>
</evidence>
<dbReference type="GO" id="GO:0016020">
    <property type="term" value="C:membrane"/>
    <property type="evidence" value="ECO:0007669"/>
    <property type="project" value="UniProtKB-SubCell"/>
</dbReference>
<evidence type="ECO:0000256" key="17">
    <source>
        <dbReference type="ARBA" id="ARBA00029313"/>
    </source>
</evidence>
<evidence type="ECO:0000256" key="3">
    <source>
        <dbReference type="ARBA" id="ARBA00005089"/>
    </source>
</evidence>
<keyword evidence="13 19" id="KW-1133">Transmembrane helix</keyword>
<dbReference type="EC" id="5.5.1.19" evidence="7"/>
<dbReference type="PANTHER" id="PTHR31480">
    <property type="entry name" value="BIFUNCTIONAL LYCOPENE CYCLASE/PHYTOENE SYNTHASE"/>
    <property type="match status" value="1"/>
</dbReference>
<dbReference type="GO" id="GO:0016117">
    <property type="term" value="P:carotenoid biosynthetic process"/>
    <property type="evidence" value="ECO:0007669"/>
    <property type="project" value="UniProtKB-KW"/>
</dbReference>
<evidence type="ECO:0000256" key="18">
    <source>
        <dbReference type="ARBA" id="ARBA00029335"/>
    </source>
</evidence>
<feature type="transmembrane region" description="Helical" evidence="19">
    <location>
        <begin position="6"/>
        <end position="23"/>
    </location>
</feature>
<evidence type="ECO:0000256" key="7">
    <source>
        <dbReference type="ARBA" id="ARBA00012242"/>
    </source>
</evidence>
<evidence type="ECO:0000256" key="5">
    <source>
        <dbReference type="ARBA" id="ARBA00008247"/>
    </source>
</evidence>
<dbReference type="STRING" id="86630.A0A367JJT1"/>
<evidence type="ECO:0000256" key="10">
    <source>
        <dbReference type="ARBA" id="ARBA00022679"/>
    </source>
</evidence>
<evidence type="ECO:0000256" key="11">
    <source>
        <dbReference type="ARBA" id="ARBA00022692"/>
    </source>
</evidence>
<dbReference type="Proteomes" id="UP000252139">
    <property type="component" value="Unassembled WGS sequence"/>
</dbReference>
<keyword evidence="10" id="KW-0808">Transferase</keyword>
<sequence>MLTYMEVHLYYTLPVLGVLFWLLRPFDSKEDRFKYQFLVCIAFFTASIWDNYIVYHKAWSYCPTCVVAVIGYVPLEEYMFFIIMTFMTVSFTNLVMRWHLPSTFIRPQVPLIQTWFVRGVPIMTLMTIAYKAWKLAVPAKPLFYGACILWYVCPVLAVLWYGSEEFMFFTLINTVLVFATCTIDRAQAVVQLFNKYPHNTADQLKTLLWAYLVPDQMLTPQVINDLSITWDILKRASKSFHTASVVFNYAVRQDLSVLYGFCRATDDLCDNESVSGEHRERQLQATRQFVKTLYAEKQLTEAHYSKLPATCIPVYRAFATHLRHIVSEESVYELLDGYRWDLEKKSVKDEDDLAYYSACVASSVGEMCTRIIAHH</sequence>
<evidence type="ECO:0000256" key="1">
    <source>
        <dbReference type="ARBA" id="ARBA00001805"/>
    </source>
</evidence>
<evidence type="ECO:0000256" key="9">
    <source>
        <dbReference type="ARBA" id="ARBA00018909"/>
    </source>
</evidence>
<dbReference type="GO" id="GO:0045436">
    <property type="term" value="F:lycopene beta cyclase activity"/>
    <property type="evidence" value="ECO:0007669"/>
    <property type="project" value="UniProtKB-ARBA"/>
</dbReference>
<evidence type="ECO:0000256" key="13">
    <source>
        <dbReference type="ARBA" id="ARBA00022989"/>
    </source>
</evidence>
<evidence type="ECO:0000256" key="8">
    <source>
        <dbReference type="ARBA" id="ARBA00012396"/>
    </source>
</evidence>
<keyword evidence="21" id="KW-1185">Reference proteome</keyword>
<organism evidence="20 21">
    <name type="scientific">Rhizopus azygosporus</name>
    <name type="common">Rhizopus microsporus var. azygosporus</name>
    <dbReference type="NCBI Taxonomy" id="86630"/>
    <lineage>
        <taxon>Eukaryota</taxon>
        <taxon>Fungi</taxon>
        <taxon>Fungi incertae sedis</taxon>
        <taxon>Mucoromycota</taxon>
        <taxon>Mucoromycotina</taxon>
        <taxon>Mucoromycetes</taxon>
        <taxon>Mucorales</taxon>
        <taxon>Mucorineae</taxon>
        <taxon>Rhizopodaceae</taxon>
        <taxon>Rhizopus</taxon>
    </lineage>
</organism>
<accession>A0A367JJT1</accession>
<dbReference type="SUPFAM" id="SSF48576">
    <property type="entry name" value="Terpenoid synthases"/>
    <property type="match status" value="1"/>
</dbReference>
<name>A0A367JJT1_RHIAZ</name>
<keyword evidence="12" id="KW-0125">Carotenoid biosynthesis</keyword>
<comment type="catalytic activity">
    <reaction evidence="18">
        <text>all-trans-lycopene = gamma-carotene</text>
        <dbReference type="Rhea" id="RHEA:32219"/>
        <dbReference type="ChEBI" id="CHEBI:15948"/>
        <dbReference type="ChEBI" id="CHEBI:27740"/>
        <dbReference type="EC" id="5.5.1.19"/>
    </reaction>
</comment>
<comment type="catalytic activity">
    <reaction evidence="17">
        <text>gamma-carotene = all-trans-beta-carotene</text>
        <dbReference type="Rhea" id="RHEA:32239"/>
        <dbReference type="ChEBI" id="CHEBI:17579"/>
        <dbReference type="ChEBI" id="CHEBI:27740"/>
        <dbReference type="EC" id="5.5.1.19"/>
    </reaction>
</comment>
<dbReference type="InterPro" id="IPR017825">
    <property type="entry name" value="Lycopene_cyclase_dom"/>
</dbReference>
<dbReference type="GO" id="GO:0016872">
    <property type="term" value="F:intramolecular lyase activity"/>
    <property type="evidence" value="ECO:0007669"/>
    <property type="project" value="InterPro"/>
</dbReference>
<comment type="catalytic activity">
    <reaction evidence="1">
        <text>2 (2E,6E,10E)-geranylgeranyl diphosphate = 15-cis-phytoene + 2 diphosphate</text>
        <dbReference type="Rhea" id="RHEA:34475"/>
        <dbReference type="ChEBI" id="CHEBI:27787"/>
        <dbReference type="ChEBI" id="CHEBI:33019"/>
        <dbReference type="ChEBI" id="CHEBI:58756"/>
        <dbReference type="EC" id="2.5.1.32"/>
    </reaction>
</comment>
<feature type="non-terminal residue" evidence="20">
    <location>
        <position position="375"/>
    </location>
</feature>
<feature type="transmembrane region" description="Helical" evidence="19">
    <location>
        <begin position="35"/>
        <end position="52"/>
    </location>
</feature>
<dbReference type="InterPro" id="IPR008949">
    <property type="entry name" value="Isoprenoid_synthase_dom_sf"/>
</dbReference>
<evidence type="ECO:0000256" key="2">
    <source>
        <dbReference type="ARBA" id="ARBA00004141"/>
    </source>
</evidence>
<evidence type="ECO:0000256" key="14">
    <source>
        <dbReference type="ARBA" id="ARBA00023136"/>
    </source>
</evidence>
<comment type="similarity">
    <text evidence="6">In the C-terminal section; belongs to the phytoene/squalene synthase family.</text>
</comment>
<evidence type="ECO:0000256" key="6">
    <source>
        <dbReference type="ARBA" id="ARBA00008406"/>
    </source>
</evidence>
<evidence type="ECO:0000256" key="16">
    <source>
        <dbReference type="ARBA" id="ARBA00023268"/>
    </source>
</evidence>
<evidence type="ECO:0000313" key="20">
    <source>
        <dbReference type="EMBL" id="RCH89961.1"/>
    </source>
</evidence>
<keyword evidence="15" id="KW-0413">Isomerase</keyword>
<evidence type="ECO:0000256" key="15">
    <source>
        <dbReference type="ARBA" id="ARBA00023235"/>
    </source>
</evidence>
<dbReference type="EC" id="2.5.1.32" evidence="8"/>
<feature type="transmembrane region" description="Helical" evidence="19">
    <location>
        <begin position="142"/>
        <end position="160"/>
    </location>
</feature>
<evidence type="ECO:0000256" key="19">
    <source>
        <dbReference type="SAM" id="Phobius"/>
    </source>
</evidence>
<keyword evidence="11 19" id="KW-0812">Transmembrane</keyword>
<dbReference type="GO" id="GO:0016740">
    <property type="term" value="F:transferase activity"/>
    <property type="evidence" value="ECO:0007669"/>
    <property type="project" value="UniProtKB-KW"/>
</dbReference>
<feature type="transmembrane region" description="Helical" evidence="19">
    <location>
        <begin position="112"/>
        <end position="130"/>
    </location>
</feature>
<evidence type="ECO:0000256" key="4">
    <source>
        <dbReference type="ARBA" id="ARBA00005172"/>
    </source>
</evidence>
<dbReference type="NCBIfam" id="TIGR03462">
    <property type="entry name" value="CarR_dom_SF"/>
    <property type="match status" value="1"/>
</dbReference>
<dbReference type="Pfam" id="PF00494">
    <property type="entry name" value="SQS_PSY"/>
    <property type="match status" value="1"/>
</dbReference>
<proteinExistence type="inferred from homology"/>
<keyword evidence="16" id="KW-0511">Multifunctional enzyme</keyword>
<dbReference type="OrthoDB" id="6600518at2759"/>
<gene>
    <name evidence="20" type="ORF">CU097_000539</name>
</gene>
<comment type="caution">
    <text evidence="20">The sequence shown here is derived from an EMBL/GenBank/DDBJ whole genome shotgun (WGS) entry which is preliminary data.</text>
</comment>
<dbReference type="Gene3D" id="1.10.600.10">
    <property type="entry name" value="Farnesyl Diphosphate Synthase"/>
    <property type="match status" value="1"/>
</dbReference>
<evidence type="ECO:0000313" key="21">
    <source>
        <dbReference type="Proteomes" id="UP000252139"/>
    </source>
</evidence>
<comment type="pathway">
    <text evidence="3">Carotenoid biosynthesis; beta-carotene biosynthesis.</text>
</comment>